<accession>A0A7W9W5H0</accession>
<protein>
    <submittedName>
        <fullName evidence="1">Uncharacterized protein</fullName>
    </submittedName>
</protein>
<dbReference type="Proteomes" id="UP000520814">
    <property type="component" value="Unassembled WGS sequence"/>
</dbReference>
<comment type="caution">
    <text evidence="1">The sequence shown here is derived from an EMBL/GenBank/DDBJ whole genome shotgun (WGS) entry which is preliminary data.</text>
</comment>
<name>A0A7W9W5H0_ARMRO</name>
<organism evidence="1 2">
    <name type="scientific">Armatimonas rosea</name>
    <dbReference type="NCBI Taxonomy" id="685828"/>
    <lineage>
        <taxon>Bacteria</taxon>
        <taxon>Bacillati</taxon>
        <taxon>Armatimonadota</taxon>
        <taxon>Armatimonadia</taxon>
        <taxon>Armatimonadales</taxon>
        <taxon>Armatimonadaceae</taxon>
        <taxon>Armatimonas</taxon>
    </lineage>
</organism>
<proteinExistence type="predicted"/>
<gene>
    <name evidence="1" type="ORF">HNQ39_002255</name>
</gene>
<dbReference type="AlphaFoldDB" id="A0A7W9W5H0"/>
<reference evidence="1 2" key="1">
    <citation type="submission" date="2020-08" db="EMBL/GenBank/DDBJ databases">
        <title>Genomic Encyclopedia of Type Strains, Phase IV (KMG-IV): sequencing the most valuable type-strain genomes for metagenomic binning, comparative biology and taxonomic classification.</title>
        <authorList>
            <person name="Goeker M."/>
        </authorList>
    </citation>
    <scope>NUCLEOTIDE SEQUENCE [LARGE SCALE GENOMIC DNA]</scope>
    <source>
        <strain evidence="1 2">DSM 23562</strain>
    </source>
</reference>
<keyword evidence="2" id="KW-1185">Reference proteome</keyword>
<dbReference type="EMBL" id="JACHGW010000002">
    <property type="protein sequence ID" value="MBB6050464.1"/>
    <property type="molecule type" value="Genomic_DNA"/>
</dbReference>
<evidence type="ECO:0000313" key="1">
    <source>
        <dbReference type="EMBL" id="MBB6050464.1"/>
    </source>
</evidence>
<sequence length="334" mass="35706">MPLFVCVPPTLAPLADALGLARRDSATLVPASPTAVRRAWAQGAREVVCRVENAGELWALRPLALFAAAFGEPLRAGTFHEGLRAYGGLVASEWRTKQQGSLLLAHNPTDKAMVGSVFPAFDEREIAAEETLLWAHDFPLGPAENYLGAYAGLVKSDATLLTAQLRPDPFPGARVFVTGKPGEEREVSVFNAGPGEAALVAFGETPAVFAVGVSQVIAVPEALAPHLWLRENTTWLGPRWELTHAGALIGHTELQETTVLGDSEPRTAQLVFEGKSPESVWLNGVPVEGSELTLLPDQNQLIVRGEHGPAFVIPDGACFQVELTEWHLPTATAP</sequence>
<evidence type="ECO:0000313" key="2">
    <source>
        <dbReference type="Proteomes" id="UP000520814"/>
    </source>
</evidence>
<dbReference type="RefSeq" id="WP_184195467.1">
    <property type="nucleotide sequence ID" value="NZ_JACHGW010000002.1"/>
</dbReference>